<dbReference type="Pfam" id="PF09168">
    <property type="entry name" value="PepX_N"/>
    <property type="match status" value="1"/>
</dbReference>
<evidence type="ECO:0000256" key="1">
    <source>
        <dbReference type="SAM" id="SignalP"/>
    </source>
</evidence>
<name>A0A9E2NNU1_9FIRM</name>
<dbReference type="InterPro" id="IPR015251">
    <property type="entry name" value="PepX_N_dom"/>
</dbReference>
<keyword evidence="1" id="KW-0732">Signal</keyword>
<reference evidence="3" key="1">
    <citation type="journal article" date="2021" name="PeerJ">
        <title>Extensive microbial diversity within the chicken gut microbiome revealed by metagenomics and culture.</title>
        <authorList>
            <person name="Gilroy R."/>
            <person name="Ravi A."/>
            <person name="Getino M."/>
            <person name="Pursley I."/>
            <person name="Horton D.L."/>
            <person name="Alikhan N.F."/>
            <person name="Baker D."/>
            <person name="Gharbi K."/>
            <person name="Hall N."/>
            <person name="Watson M."/>
            <person name="Adriaenssens E.M."/>
            <person name="Foster-Nyarko E."/>
            <person name="Jarju S."/>
            <person name="Secka A."/>
            <person name="Antonio M."/>
            <person name="Oren A."/>
            <person name="Chaudhuri R.R."/>
            <person name="La Ragione R."/>
            <person name="Hildebrand F."/>
            <person name="Pallen M.J."/>
        </authorList>
    </citation>
    <scope>NUCLEOTIDE SEQUENCE</scope>
    <source>
        <strain evidence="3">B5-657</strain>
    </source>
</reference>
<evidence type="ECO:0000313" key="4">
    <source>
        <dbReference type="Proteomes" id="UP000824229"/>
    </source>
</evidence>
<sequence>MKKSLSWVLITSLFFSISATSTTTFAQSTTVLSEEMQSMQSLGLIQGEGQGLTEHYINKKATKKQLQTILLRLNLPQSDRLSAILDSLDSKELLQVEEFYSIFLECLGYELNVDFTDSTVLSFARSIGLSPNTSSTFTNDEMAKALNDCLKAKQNLAVNSLKSLLKMAF</sequence>
<feature type="signal peptide" evidence="1">
    <location>
        <begin position="1"/>
        <end position="26"/>
    </location>
</feature>
<dbReference type="GO" id="GO:0006508">
    <property type="term" value="P:proteolysis"/>
    <property type="evidence" value="ECO:0007669"/>
    <property type="project" value="InterPro"/>
</dbReference>
<feature type="domain" description="X-Prolyl dipeptidyl aminopeptidase PepX N-terminal" evidence="2">
    <location>
        <begin position="25"/>
        <end position="154"/>
    </location>
</feature>
<gene>
    <name evidence="3" type="ORF">H9872_08345</name>
</gene>
<dbReference type="Proteomes" id="UP000824229">
    <property type="component" value="Unassembled WGS sequence"/>
</dbReference>
<evidence type="ECO:0000259" key="2">
    <source>
        <dbReference type="Pfam" id="PF09168"/>
    </source>
</evidence>
<comment type="caution">
    <text evidence="3">The sequence shown here is derived from an EMBL/GenBank/DDBJ whole genome shotgun (WGS) entry which is preliminary data.</text>
</comment>
<dbReference type="SUPFAM" id="SSF81761">
    <property type="entry name" value="X-Prolyl dipeptidyl aminopeptidase PepX, N-terminal domain"/>
    <property type="match status" value="1"/>
</dbReference>
<protein>
    <recommendedName>
        <fullName evidence="2">X-Prolyl dipeptidyl aminopeptidase PepX N-terminal domain-containing protein</fullName>
    </recommendedName>
</protein>
<dbReference type="GO" id="GO:0008239">
    <property type="term" value="F:dipeptidyl-peptidase activity"/>
    <property type="evidence" value="ECO:0007669"/>
    <property type="project" value="InterPro"/>
</dbReference>
<organism evidence="3 4">
    <name type="scientific">Candidatus Cellulosilyticum pullistercoris</name>
    <dbReference type="NCBI Taxonomy" id="2838521"/>
    <lineage>
        <taxon>Bacteria</taxon>
        <taxon>Bacillati</taxon>
        <taxon>Bacillota</taxon>
        <taxon>Clostridia</taxon>
        <taxon>Lachnospirales</taxon>
        <taxon>Cellulosilyticaceae</taxon>
        <taxon>Cellulosilyticum</taxon>
    </lineage>
</organism>
<proteinExistence type="predicted"/>
<dbReference type="AlphaFoldDB" id="A0A9E2NNU1"/>
<evidence type="ECO:0000313" key="3">
    <source>
        <dbReference type="EMBL" id="MBU3804753.1"/>
    </source>
</evidence>
<accession>A0A9E2NNU1</accession>
<reference evidence="3" key="2">
    <citation type="submission" date="2021-04" db="EMBL/GenBank/DDBJ databases">
        <authorList>
            <person name="Gilroy R."/>
        </authorList>
    </citation>
    <scope>NUCLEOTIDE SEQUENCE</scope>
    <source>
        <strain evidence="3">B5-657</strain>
    </source>
</reference>
<dbReference type="InterPro" id="IPR036313">
    <property type="entry name" value="PepX_N_dom_sf"/>
</dbReference>
<dbReference type="EMBL" id="JAHLFQ010000195">
    <property type="protein sequence ID" value="MBU3804753.1"/>
    <property type="molecule type" value="Genomic_DNA"/>
</dbReference>
<feature type="chain" id="PRO_5038891749" description="X-Prolyl dipeptidyl aminopeptidase PepX N-terminal domain-containing protein" evidence="1">
    <location>
        <begin position="27"/>
        <end position="169"/>
    </location>
</feature>